<evidence type="ECO:0000313" key="3">
    <source>
        <dbReference type="Proteomes" id="UP000646523"/>
    </source>
</evidence>
<gene>
    <name evidence="2" type="ORF">GCM10012289_08800</name>
</gene>
<dbReference type="AlphaFoldDB" id="A0A917YPK5"/>
<dbReference type="GO" id="GO:0003899">
    <property type="term" value="F:DNA-directed RNA polymerase activity"/>
    <property type="evidence" value="ECO:0007669"/>
    <property type="project" value="InterPro"/>
</dbReference>
<dbReference type="InterPro" id="IPR011260">
    <property type="entry name" value="RNAP_asu_C"/>
</dbReference>
<accession>A0A917YPK5</accession>
<feature type="domain" description="RNA polymerase alpha subunit C-terminal" evidence="1">
    <location>
        <begin position="110"/>
        <end position="151"/>
    </location>
</feature>
<keyword evidence="3" id="KW-1185">Reference proteome</keyword>
<protein>
    <recommendedName>
        <fullName evidence="1">RNA polymerase alpha subunit C-terminal domain-containing protein</fullName>
    </recommendedName>
</protein>
<dbReference type="Proteomes" id="UP000646523">
    <property type="component" value="Unassembled WGS sequence"/>
</dbReference>
<proteinExistence type="predicted"/>
<reference evidence="2" key="1">
    <citation type="journal article" date="2014" name="Int. J. Syst. Evol. Microbiol.">
        <title>Complete genome sequence of Corynebacterium casei LMG S-19264T (=DSM 44701T), isolated from a smear-ripened cheese.</title>
        <authorList>
            <consortium name="US DOE Joint Genome Institute (JGI-PGF)"/>
            <person name="Walter F."/>
            <person name="Albersmeier A."/>
            <person name="Kalinowski J."/>
            <person name="Ruckert C."/>
        </authorList>
    </citation>
    <scope>NUCLEOTIDE SEQUENCE</scope>
    <source>
        <strain evidence="2">CGMCC 4.7368</strain>
    </source>
</reference>
<organism evidence="2 3">
    <name type="scientific">Nonomuraea cavernae</name>
    <dbReference type="NCBI Taxonomy" id="2045107"/>
    <lineage>
        <taxon>Bacteria</taxon>
        <taxon>Bacillati</taxon>
        <taxon>Actinomycetota</taxon>
        <taxon>Actinomycetes</taxon>
        <taxon>Streptosporangiales</taxon>
        <taxon>Streptosporangiaceae</taxon>
        <taxon>Nonomuraea</taxon>
    </lineage>
</organism>
<comment type="caution">
    <text evidence="2">The sequence shown here is derived from an EMBL/GenBank/DDBJ whole genome shotgun (WGS) entry which is preliminary data.</text>
</comment>
<evidence type="ECO:0000313" key="2">
    <source>
        <dbReference type="EMBL" id="GGO62974.1"/>
    </source>
</evidence>
<evidence type="ECO:0000259" key="1">
    <source>
        <dbReference type="Pfam" id="PF03118"/>
    </source>
</evidence>
<reference evidence="2" key="2">
    <citation type="submission" date="2020-09" db="EMBL/GenBank/DDBJ databases">
        <authorList>
            <person name="Sun Q."/>
            <person name="Zhou Y."/>
        </authorList>
    </citation>
    <scope>NUCLEOTIDE SEQUENCE</scope>
    <source>
        <strain evidence="2">CGMCC 4.7368</strain>
    </source>
</reference>
<dbReference type="GO" id="GO:0006351">
    <property type="term" value="P:DNA-templated transcription"/>
    <property type="evidence" value="ECO:0007669"/>
    <property type="project" value="InterPro"/>
</dbReference>
<dbReference type="RefSeq" id="WP_189122662.1">
    <property type="nucleotide sequence ID" value="NZ_BMNH01000002.1"/>
</dbReference>
<dbReference type="EMBL" id="BMNH01000002">
    <property type="protein sequence ID" value="GGO62974.1"/>
    <property type="molecule type" value="Genomic_DNA"/>
</dbReference>
<dbReference type="Pfam" id="PF03118">
    <property type="entry name" value="RNA_pol_A_CTD"/>
    <property type="match status" value="1"/>
</dbReference>
<dbReference type="SUPFAM" id="SSF47789">
    <property type="entry name" value="C-terminal domain of RNA polymerase alpha subunit"/>
    <property type="match status" value="1"/>
</dbReference>
<dbReference type="Gene3D" id="1.10.150.20">
    <property type="entry name" value="5' to 3' exonuclease, C-terminal subdomain"/>
    <property type="match status" value="1"/>
</dbReference>
<dbReference type="GO" id="GO:0003677">
    <property type="term" value="F:DNA binding"/>
    <property type="evidence" value="ECO:0007669"/>
    <property type="project" value="InterPro"/>
</dbReference>
<sequence>MPTDSNRMLTVALTSDIWDHIIDRLGDYADEAEERPWLGDCHDCDKADPGKCPQHQQEAEYGAQVRVWRDQIVDQLTVQTATTADLVRRTGMPLDTSLRDVILRPYIAVRNLLMRDGILTLGDLAAVNDEDLCGIRNFGAGRYAELRAVLRKVTAS</sequence>
<name>A0A917YPK5_9ACTN</name>